<dbReference type="AlphaFoldDB" id="A0AA43UAR5"/>
<dbReference type="InterPro" id="IPR036882">
    <property type="entry name" value="Alba-like_dom_sf"/>
</dbReference>
<evidence type="ECO:0000313" key="2">
    <source>
        <dbReference type="Proteomes" id="UP001168575"/>
    </source>
</evidence>
<dbReference type="Pfam" id="PF04232">
    <property type="entry name" value="SpoVS"/>
    <property type="match status" value="1"/>
</dbReference>
<comment type="caution">
    <text evidence="1">The sequence shown here is derived from an EMBL/GenBank/DDBJ whole genome shotgun (WGS) entry which is preliminary data.</text>
</comment>
<accession>A0AA43UAR5</accession>
<name>A0AA43UAR5_9ACTN</name>
<dbReference type="InterPro" id="IPR007347">
    <property type="entry name" value="SpoVS"/>
</dbReference>
<dbReference type="Proteomes" id="UP001168575">
    <property type="component" value="Unassembled WGS sequence"/>
</dbReference>
<gene>
    <name evidence="1" type="ORF">Q3982_00690</name>
</gene>
<reference evidence="1" key="1">
    <citation type="submission" date="2023-07" db="EMBL/GenBank/DDBJ databases">
        <title>Between Cages and Wild: Unraveling the Impact of Captivity on Animal Microbiomes and Antimicrobial Resistance.</title>
        <authorList>
            <person name="Schmartz G.P."/>
            <person name="Rehner J."/>
            <person name="Schuff M.J."/>
            <person name="Becker S.L."/>
            <person name="Kravczyk M."/>
            <person name="Gurevich A."/>
            <person name="Francke R."/>
            <person name="Mueller R."/>
            <person name="Keller V."/>
            <person name="Keller A."/>
        </authorList>
    </citation>
    <scope>NUCLEOTIDE SEQUENCE</scope>
    <source>
        <strain evidence="1">S12M_St_49</strain>
    </source>
</reference>
<organism evidence="1 2">
    <name type="scientific">Phoenicibacter congonensis</name>
    <dbReference type="NCBI Taxonomy" id="1944646"/>
    <lineage>
        <taxon>Bacteria</taxon>
        <taxon>Bacillati</taxon>
        <taxon>Actinomycetota</taxon>
        <taxon>Coriobacteriia</taxon>
        <taxon>Eggerthellales</taxon>
        <taxon>Eggerthellaceae</taxon>
        <taxon>Phoenicibacter</taxon>
    </lineage>
</organism>
<dbReference type="PANTHER" id="PTHR35331:SF1">
    <property type="entry name" value="STAGE V SPORULATION PROTEIN S"/>
    <property type="match status" value="1"/>
</dbReference>
<evidence type="ECO:0000313" key="1">
    <source>
        <dbReference type="EMBL" id="MDO4841182.1"/>
    </source>
</evidence>
<keyword evidence="2" id="KW-1185">Reference proteome</keyword>
<dbReference type="PANTHER" id="PTHR35331">
    <property type="entry name" value="STAGE V SPORULATION PROTEIN S"/>
    <property type="match status" value="1"/>
</dbReference>
<dbReference type="EMBL" id="JAUMVS010000005">
    <property type="protein sequence ID" value="MDO4841182.1"/>
    <property type="molecule type" value="Genomic_DNA"/>
</dbReference>
<proteinExistence type="predicted"/>
<dbReference type="GO" id="GO:0003676">
    <property type="term" value="F:nucleic acid binding"/>
    <property type="evidence" value="ECO:0007669"/>
    <property type="project" value="InterPro"/>
</dbReference>
<feature type="non-terminal residue" evidence="1">
    <location>
        <position position="73"/>
    </location>
</feature>
<sequence>MEQQKQPIDCLKVSSKSSPASVAGAIAGMIKDGNPVEIQSVGAGAVNQAIKAIAISRGFLSPVGIEIVCIPSF</sequence>
<protein>
    <submittedName>
        <fullName evidence="1">Stage V sporulation protein S</fullName>
    </submittedName>
</protein>
<dbReference type="Gene3D" id="3.30.110.20">
    <property type="entry name" value="Alba-like domain"/>
    <property type="match status" value="1"/>
</dbReference>